<proteinExistence type="predicted"/>
<dbReference type="InterPro" id="IPR016161">
    <property type="entry name" value="Ald_DH/histidinol_DH"/>
</dbReference>
<accession>A0A1N7S2Y1</accession>
<name>A0A1N7S2Y1_9BURK</name>
<sequence>MNSETSIGNASLDAARSWINAGPKQLLIDGRWINSASQKTFEVLNPTTEQILCHVAEADQTDVTDGCIK</sequence>
<dbReference type="EMBL" id="CYGY02000030">
    <property type="protein sequence ID" value="SIT41740.1"/>
    <property type="molecule type" value="Genomic_DNA"/>
</dbReference>
<organism evidence="2 3">
    <name type="scientific">Paraburkholderia piptadeniae</name>
    <dbReference type="NCBI Taxonomy" id="1701573"/>
    <lineage>
        <taxon>Bacteria</taxon>
        <taxon>Pseudomonadati</taxon>
        <taxon>Pseudomonadota</taxon>
        <taxon>Betaproteobacteria</taxon>
        <taxon>Burkholderiales</taxon>
        <taxon>Burkholderiaceae</taxon>
        <taxon>Paraburkholderia</taxon>
    </lineage>
</organism>
<evidence type="ECO:0000256" key="1">
    <source>
        <dbReference type="ARBA" id="ARBA00023002"/>
    </source>
</evidence>
<evidence type="ECO:0008006" key="4">
    <source>
        <dbReference type="Google" id="ProtNLM"/>
    </source>
</evidence>
<gene>
    <name evidence="2" type="ORF">BN2476_300170</name>
</gene>
<protein>
    <recommendedName>
        <fullName evidence="4">Aldehyde dehydrogenase domain-containing protein</fullName>
    </recommendedName>
</protein>
<evidence type="ECO:0000313" key="2">
    <source>
        <dbReference type="EMBL" id="SIT41740.1"/>
    </source>
</evidence>
<reference evidence="2" key="1">
    <citation type="submission" date="2016-12" db="EMBL/GenBank/DDBJ databases">
        <authorList>
            <person name="Moulin L."/>
        </authorList>
    </citation>
    <scope>NUCLEOTIDE SEQUENCE [LARGE SCALE GENOMIC DNA]</scope>
    <source>
        <strain evidence="2">STM 7183</strain>
    </source>
</reference>
<evidence type="ECO:0000313" key="3">
    <source>
        <dbReference type="Proteomes" id="UP000195569"/>
    </source>
</evidence>
<keyword evidence="3" id="KW-1185">Reference proteome</keyword>
<dbReference type="Proteomes" id="UP000195569">
    <property type="component" value="Unassembled WGS sequence"/>
</dbReference>
<dbReference type="Gene3D" id="3.40.605.10">
    <property type="entry name" value="Aldehyde Dehydrogenase, Chain A, domain 1"/>
    <property type="match status" value="1"/>
</dbReference>
<dbReference type="SUPFAM" id="SSF53720">
    <property type="entry name" value="ALDH-like"/>
    <property type="match status" value="1"/>
</dbReference>
<dbReference type="AlphaFoldDB" id="A0A1N7S2Y1"/>
<keyword evidence="1" id="KW-0560">Oxidoreductase</keyword>
<comment type="caution">
    <text evidence="2">The sequence shown here is derived from an EMBL/GenBank/DDBJ whole genome shotgun (WGS) entry which is preliminary data.</text>
</comment>
<dbReference type="InterPro" id="IPR016162">
    <property type="entry name" value="Ald_DH_N"/>
</dbReference>
<dbReference type="GO" id="GO:0016491">
    <property type="term" value="F:oxidoreductase activity"/>
    <property type="evidence" value="ECO:0007669"/>
    <property type="project" value="UniProtKB-KW"/>
</dbReference>